<dbReference type="Proteomes" id="UP000248729">
    <property type="component" value="Unassembled WGS sequence"/>
</dbReference>
<accession>A0A329EC53</accession>
<name>A0A329EC53_VIBDI</name>
<evidence type="ECO:0000313" key="6">
    <source>
        <dbReference type="Proteomes" id="UP000248729"/>
    </source>
</evidence>
<proteinExistence type="predicted"/>
<dbReference type="AlphaFoldDB" id="A0A329EC53"/>
<dbReference type="Pfam" id="PF07811">
    <property type="entry name" value="TadE"/>
    <property type="match status" value="1"/>
</dbReference>
<feature type="transmembrane region" description="Helical" evidence="1">
    <location>
        <begin position="12"/>
        <end position="38"/>
    </location>
</feature>
<dbReference type="RefSeq" id="WP_102968108.1">
    <property type="nucleotide sequence ID" value="NZ_JBJKCE010000001.1"/>
</dbReference>
<reference evidence="4 6" key="2">
    <citation type="submission" date="2018-06" db="EMBL/GenBank/DDBJ databases">
        <title>Freshwater and sediment microbial communities from various areas in North America, analyzing microbe dynamics in response to fracking.</title>
        <authorList>
            <person name="Lamendella R."/>
        </authorList>
    </citation>
    <scope>NUCLEOTIDE SEQUENCE [LARGE SCALE GENOMIC DNA]</scope>
    <source>
        <strain evidence="4 6">99A</strain>
    </source>
</reference>
<evidence type="ECO:0000313" key="5">
    <source>
        <dbReference type="Proteomes" id="UP000236547"/>
    </source>
</evidence>
<keyword evidence="1" id="KW-0812">Transmembrane</keyword>
<keyword evidence="5" id="KW-1185">Reference proteome</keyword>
<dbReference type="Proteomes" id="UP000236547">
    <property type="component" value="Unassembled WGS sequence"/>
</dbReference>
<evidence type="ECO:0000313" key="4">
    <source>
        <dbReference type="EMBL" id="RAS66604.1"/>
    </source>
</evidence>
<evidence type="ECO:0000256" key="1">
    <source>
        <dbReference type="SAM" id="Phobius"/>
    </source>
</evidence>
<gene>
    <name evidence="3" type="ORF">C1O25_06725</name>
    <name evidence="4" type="ORF">DET48_105159</name>
</gene>
<protein>
    <submittedName>
        <fullName evidence="4">TadE-like protein</fullName>
    </submittedName>
</protein>
<dbReference type="EMBL" id="POSM01000006">
    <property type="protein sequence ID" value="PNI02007.1"/>
    <property type="molecule type" value="Genomic_DNA"/>
</dbReference>
<comment type="caution">
    <text evidence="4">The sequence shown here is derived from an EMBL/GenBank/DDBJ whole genome shotgun (WGS) entry which is preliminary data.</text>
</comment>
<evidence type="ECO:0000259" key="2">
    <source>
        <dbReference type="Pfam" id="PF07811"/>
    </source>
</evidence>
<organism evidence="4 6">
    <name type="scientific">Vibrio diazotrophicus</name>
    <dbReference type="NCBI Taxonomy" id="685"/>
    <lineage>
        <taxon>Bacteria</taxon>
        <taxon>Pseudomonadati</taxon>
        <taxon>Pseudomonadota</taxon>
        <taxon>Gammaproteobacteria</taxon>
        <taxon>Vibrionales</taxon>
        <taxon>Vibrionaceae</taxon>
        <taxon>Vibrio</taxon>
    </lineage>
</organism>
<dbReference type="EMBL" id="QLTR01000005">
    <property type="protein sequence ID" value="RAS66604.1"/>
    <property type="molecule type" value="Genomic_DNA"/>
</dbReference>
<keyword evidence="1" id="KW-0472">Membrane</keyword>
<sequence length="146" mass="15796">MRSSVDKQSGIAAAEFLVTLPVLLFIFTVVIEFGNAFIRYSTLNKSVQNAARYAVVDIYGTATSGSIANENDIKNMVMYGKKSFPEGETPTPILDSLTLADISVTPVGNYVVISANYDYQSILNLLPIDALDNLTIHSSAVMRVAP</sequence>
<feature type="domain" description="TadE-like" evidence="2">
    <location>
        <begin position="10"/>
        <end position="52"/>
    </location>
</feature>
<keyword evidence="1" id="KW-1133">Transmembrane helix</keyword>
<dbReference type="InterPro" id="IPR012495">
    <property type="entry name" value="TadE-like_dom"/>
</dbReference>
<reference evidence="3 5" key="1">
    <citation type="submission" date="2018-01" db="EMBL/GenBank/DDBJ databases">
        <title>Draft genome sequences of six Vibrio diazotrophicus strains isolated from deep-sea sediments of the Baltic Sea.</title>
        <authorList>
            <person name="Castillo D."/>
            <person name="Vandieken V."/>
            <person name="Chiang O."/>
            <person name="Middelboe M."/>
        </authorList>
    </citation>
    <scope>NUCLEOTIDE SEQUENCE [LARGE SCALE GENOMIC DNA]</scope>
    <source>
        <strain evidence="3 5">65.10M</strain>
    </source>
</reference>
<evidence type="ECO:0000313" key="3">
    <source>
        <dbReference type="EMBL" id="PNI02007.1"/>
    </source>
</evidence>